<sequence>MNTQKEDSKAKKTFDCDKKRKDKIKPERVLRIPCDIKKGDFYKVTLHNSENGTGRVVDFNEREIRFSEYTESDSTVVYEYTHKVDNIVSIEPMIQSLQKEKSVKNNIVIVTMRTGTTGYGELQRETKDVLVLDNFVFFSDGSIPYDITIKKVLIREYLKLNVPVGEVIDSEELERTFQVDDEISKKKEGQEGRVKEFQPFYSSKDTPVNESIHKAGHGKRVWNQFEANEKLFGMKATFDESMYTTVLDKNSKEYKKYAHEAECIARKIDKPSSSNPHIEEERGRISNKPEDEKYGSAFSKKDPRRENKEVPREVNEPVKEVPVKEFKETVNEPIKEETKEPINEPAVEVNEITKEVKDMTKDVSQTDPKSTESAEVSGIPETKQNNIQRNIISTPHMKSTSPKKQDKTKPVPRAIIAQAGVDLSDMVFSSMRNKNKADSAPSPGQAPDKEKKRREKTFC</sequence>
<dbReference type="Proteomes" id="UP000002872">
    <property type="component" value="Unassembled WGS sequence"/>
</dbReference>
<dbReference type="EMBL" id="GL870876">
    <property type="protein sequence ID" value="EIJ89502.1"/>
    <property type="molecule type" value="Genomic_DNA"/>
</dbReference>
<name>I3EJV5_NEMP3</name>
<dbReference type="GO" id="GO:0010494">
    <property type="term" value="C:cytoplasmic stress granule"/>
    <property type="evidence" value="ECO:0007669"/>
    <property type="project" value="TreeGrafter"/>
</dbReference>
<feature type="region of interest" description="Disordered" evidence="1">
    <location>
        <begin position="268"/>
        <end position="316"/>
    </location>
</feature>
<evidence type="ECO:0000256" key="1">
    <source>
        <dbReference type="SAM" id="MobiDB-lite"/>
    </source>
</evidence>
<accession>I3EJV5</accession>
<evidence type="ECO:0000313" key="3">
    <source>
        <dbReference type="EMBL" id="EIJ89502.1"/>
    </source>
</evidence>
<dbReference type="HOGENOM" id="CLU_034760_0_0_1"/>
<reference evidence="3" key="1">
    <citation type="submission" date="2011-01" db="EMBL/GenBank/DDBJ databases">
        <title>The Genome Sequence of Nematocida parisii strain ERTm3.</title>
        <authorList>
            <consortium name="The Broad Institute Genome Sequencing Platform"/>
            <consortium name="The Broad Institute Genome Sequencing Center for Infectious Disease"/>
            <person name="Cuomo C."/>
            <person name="Troemel E."/>
            <person name="Young S.K."/>
            <person name="Zeng Q."/>
            <person name="Gargeya S."/>
            <person name="Fitzgerald M."/>
            <person name="Haas B."/>
            <person name="Abouelleil A."/>
            <person name="Alvarado L."/>
            <person name="Arachchi H.M."/>
            <person name="Berlin A."/>
            <person name="Chapman S.B."/>
            <person name="Gearin G."/>
            <person name="Goldberg J."/>
            <person name="Griggs A."/>
            <person name="Gujja S."/>
            <person name="Hansen M."/>
            <person name="Heiman D."/>
            <person name="Howarth C."/>
            <person name="Larimer J."/>
            <person name="Lui A."/>
            <person name="MacDonald P.J.P."/>
            <person name="McCowen C."/>
            <person name="Montmayeur A."/>
            <person name="Murphy C."/>
            <person name="Neiman D."/>
            <person name="Pearson M."/>
            <person name="Priest M."/>
            <person name="Roberts A."/>
            <person name="Saif S."/>
            <person name="Shea T."/>
            <person name="Sisk P."/>
            <person name="Stolte C."/>
            <person name="Sykes S."/>
            <person name="Wortman J."/>
            <person name="Nusbaum C."/>
            <person name="Birren B."/>
        </authorList>
    </citation>
    <scope>NUCLEOTIDE SEQUENCE</scope>
    <source>
        <strain evidence="3">ERTm3</strain>
    </source>
</reference>
<dbReference type="SMART" id="SM01272">
    <property type="entry name" value="LsmAD"/>
    <property type="match status" value="1"/>
</dbReference>
<dbReference type="OMA" id="VWNQFEA"/>
<dbReference type="OrthoDB" id="2275718at2759"/>
<dbReference type="Pfam" id="PF06741">
    <property type="entry name" value="LsmAD"/>
    <property type="match status" value="1"/>
</dbReference>
<organism evidence="3 4">
    <name type="scientific">Nematocida parisii (strain ERTm3)</name>
    <name type="common">Nematode killer fungus</name>
    <dbReference type="NCBI Taxonomy" id="935791"/>
    <lineage>
        <taxon>Eukaryota</taxon>
        <taxon>Fungi</taxon>
        <taxon>Fungi incertae sedis</taxon>
        <taxon>Microsporidia</taxon>
        <taxon>Nematocida</taxon>
    </lineage>
</organism>
<dbReference type="InterPro" id="IPR045117">
    <property type="entry name" value="ATXN2-like"/>
</dbReference>
<evidence type="ECO:0000259" key="2">
    <source>
        <dbReference type="SMART" id="SM01272"/>
    </source>
</evidence>
<dbReference type="GO" id="GO:0003729">
    <property type="term" value="F:mRNA binding"/>
    <property type="evidence" value="ECO:0007669"/>
    <property type="project" value="TreeGrafter"/>
</dbReference>
<dbReference type="InParanoid" id="I3EJV5"/>
<proteinExistence type="predicted"/>
<gene>
    <name evidence="3" type="ORF">NEQG_00272</name>
</gene>
<feature type="region of interest" description="Disordered" evidence="1">
    <location>
        <begin position="354"/>
        <end position="459"/>
    </location>
</feature>
<dbReference type="PANTHER" id="PTHR12854:SF7">
    <property type="entry name" value="ATAXIN-2 HOMOLOG"/>
    <property type="match status" value="1"/>
</dbReference>
<feature type="compositionally biased region" description="Basic and acidic residues" evidence="1">
    <location>
        <begin position="277"/>
        <end position="316"/>
    </location>
</feature>
<dbReference type="GO" id="GO:0034063">
    <property type="term" value="P:stress granule assembly"/>
    <property type="evidence" value="ECO:0007669"/>
    <property type="project" value="TreeGrafter"/>
</dbReference>
<dbReference type="VEuPathDB" id="MicrosporidiaDB:NEQG_00272"/>
<dbReference type="AlphaFoldDB" id="I3EJV5"/>
<dbReference type="PANTHER" id="PTHR12854">
    <property type="entry name" value="ATAXIN 2-RELATED"/>
    <property type="match status" value="1"/>
</dbReference>
<feature type="compositionally biased region" description="Polar residues" evidence="1">
    <location>
        <begin position="362"/>
        <end position="374"/>
    </location>
</feature>
<dbReference type="STRING" id="935791.I3EJV5"/>
<dbReference type="InterPro" id="IPR009604">
    <property type="entry name" value="LsmAD_domain"/>
</dbReference>
<keyword evidence="4" id="KW-1185">Reference proteome</keyword>
<feature type="compositionally biased region" description="Polar residues" evidence="1">
    <location>
        <begin position="382"/>
        <end position="402"/>
    </location>
</feature>
<feature type="domain" description="LsmAD" evidence="2">
    <location>
        <begin position="232"/>
        <end position="300"/>
    </location>
</feature>
<protein>
    <recommendedName>
        <fullName evidence="2">LsmAD domain-containing protein</fullName>
    </recommendedName>
</protein>
<evidence type="ECO:0000313" key="4">
    <source>
        <dbReference type="Proteomes" id="UP000002872"/>
    </source>
</evidence>